<feature type="region of interest" description="Disordered" evidence="1">
    <location>
        <begin position="1"/>
        <end position="35"/>
    </location>
</feature>
<name>A0A8X6XAP6_9ARAC</name>
<keyword evidence="3" id="KW-1185">Reference proteome</keyword>
<evidence type="ECO:0000313" key="3">
    <source>
        <dbReference type="Proteomes" id="UP000886998"/>
    </source>
</evidence>
<sequence length="100" mass="11426">MDLNFDTLLDMEPQTPTRPSNPRRQRSVHNCSNLPRKWTNTQHFEISKFNDIQPKFQIELASKFNVLSQETAETLTTDLASTTIPNTVNAPLSNENTSHI</sequence>
<dbReference type="AlphaFoldDB" id="A0A8X6XAP6"/>
<accession>A0A8X6XAP6</accession>
<dbReference type="Proteomes" id="UP000886998">
    <property type="component" value="Unassembled WGS sequence"/>
</dbReference>
<evidence type="ECO:0000313" key="2">
    <source>
        <dbReference type="EMBL" id="GFY49356.1"/>
    </source>
</evidence>
<dbReference type="EMBL" id="BMAV01006981">
    <property type="protein sequence ID" value="GFY49356.1"/>
    <property type="molecule type" value="Genomic_DNA"/>
</dbReference>
<protein>
    <submittedName>
        <fullName evidence="2">Uncharacterized protein</fullName>
    </submittedName>
</protein>
<proteinExistence type="predicted"/>
<evidence type="ECO:0000256" key="1">
    <source>
        <dbReference type="SAM" id="MobiDB-lite"/>
    </source>
</evidence>
<comment type="caution">
    <text evidence="2">The sequence shown here is derived from an EMBL/GenBank/DDBJ whole genome shotgun (WGS) entry which is preliminary data.</text>
</comment>
<gene>
    <name evidence="2" type="ORF">TNIN_119211</name>
</gene>
<reference evidence="2" key="1">
    <citation type="submission" date="2020-08" db="EMBL/GenBank/DDBJ databases">
        <title>Multicomponent nature underlies the extraordinary mechanical properties of spider dragline silk.</title>
        <authorList>
            <person name="Kono N."/>
            <person name="Nakamura H."/>
            <person name="Mori M."/>
            <person name="Yoshida Y."/>
            <person name="Ohtoshi R."/>
            <person name="Malay A.D."/>
            <person name="Moran D.A.P."/>
            <person name="Tomita M."/>
            <person name="Numata K."/>
            <person name="Arakawa K."/>
        </authorList>
    </citation>
    <scope>NUCLEOTIDE SEQUENCE</scope>
</reference>
<organism evidence="2 3">
    <name type="scientific">Trichonephila inaurata madagascariensis</name>
    <dbReference type="NCBI Taxonomy" id="2747483"/>
    <lineage>
        <taxon>Eukaryota</taxon>
        <taxon>Metazoa</taxon>
        <taxon>Ecdysozoa</taxon>
        <taxon>Arthropoda</taxon>
        <taxon>Chelicerata</taxon>
        <taxon>Arachnida</taxon>
        <taxon>Araneae</taxon>
        <taxon>Araneomorphae</taxon>
        <taxon>Entelegynae</taxon>
        <taxon>Araneoidea</taxon>
        <taxon>Nephilidae</taxon>
        <taxon>Trichonephila</taxon>
        <taxon>Trichonephila inaurata</taxon>
    </lineage>
</organism>